<sequence>MDTKSRSAVPQLLVVCLSVLGVVSVIAGLSVALTVLSLDLLADKASAATLGWTALSIIAGCCAGTFLWAVGWLCRKHHQQDLNQRRIARALEAPWGQPLSAPGAPSAGEPAGPVDADTSAALLGELRELNVNVLLSEPQREAKRRYLLATRAGWGMTRALGADEV</sequence>
<gene>
    <name evidence="2" type="ORF">LCGC14_1613360</name>
</gene>
<reference evidence="2" key="1">
    <citation type="journal article" date="2015" name="Nature">
        <title>Complex archaea that bridge the gap between prokaryotes and eukaryotes.</title>
        <authorList>
            <person name="Spang A."/>
            <person name="Saw J.H."/>
            <person name="Jorgensen S.L."/>
            <person name="Zaremba-Niedzwiedzka K."/>
            <person name="Martijn J."/>
            <person name="Lind A.E."/>
            <person name="van Eijk R."/>
            <person name="Schleper C."/>
            <person name="Guy L."/>
            <person name="Ettema T.J."/>
        </authorList>
    </citation>
    <scope>NUCLEOTIDE SEQUENCE</scope>
</reference>
<evidence type="ECO:0000313" key="2">
    <source>
        <dbReference type="EMBL" id="KKM23617.1"/>
    </source>
</evidence>
<dbReference type="EMBL" id="LAZR01013088">
    <property type="protein sequence ID" value="KKM23617.1"/>
    <property type="molecule type" value="Genomic_DNA"/>
</dbReference>
<dbReference type="AlphaFoldDB" id="A0A0F9I7W6"/>
<comment type="caution">
    <text evidence="2">The sequence shown here is derived from an EMBL/GenBank/DDBJ whole genome shotgun (WGS) entry which is preliminary data.</text>
</comment>
<evidence type="ECO:0000256" key="1">
    <source>
        <dbReference type="SAM" id="Phobius"/>
    </source>
</evidence>
<protein>
    <submittedName>
        <fullName evidence="2">Uncharacterized protein</fullName>
    </submittedName>
</protein>
<organism evidence="2">
    <name type="scientific">marine sediment metagenome</name>
    <dbReference type="NCBI Taxonomy" id="412755"/>
    <lineage>
        <taxon>unclassified sequences</taxon>
        <taxon>metagenomes</taxon>
        <taxon>ecological metagenomes</taxon>
    </lineage>
</organism>
<feature type="transmembrane region" description="Helical" evidence="1">
    <location>
        <begin position="12"/>
        <end position="38"/>
    </location>
</feature>
<accession>A0A0F9I7W6</accession>
<proteinExistence type="predicted"/>
<name>A0A0F9I7W6_9ZZZZ</name>
<keyword evidence="1" id="KW-1133">Transmembrane helix</keyword>
<keyword evidence="1" id="KW-0812">Transmembrane</keyword>
<feature type="transmembrane region" description="Helical" evidence="1">
    <location>
        <begin position="50"/>
        <end position="74"/>
    </location>
</feature>
<keyword evidence="1" id="KW-0472">Membrane</keyword>